<comment type="caution">
    <text evidence="9">The sequence shown here is derived from an EMBL/GenBank/DDBJ whole genome shotgun (WGS) entry which is preliminary data.</text>
</comment>
<dbReference type="InterPro" id="IPR050314">
    <property type="entry name" value="Glycosyl_Hydrlase_18"/>
</dbReference>
<keyword evidence="10" id="KW-1185">Reference proteome</keyword>
<comment type="similarity">
    <text evidence="2">Belongs to the glycosyl hydrolase 18 family. IDGF subfamily.</text>
</comment>
<evidence type="ECO:0000256" key="5">
    <source>
        <dbReference type="ARBA" id="ARBA00023157"/>
    </source>
</evidence>
<dbReference type="GO" id="GO:0008061">
    <property type="term" value="F:chitin binding"/>
    <property type="evidence" value="ECO:0007669"/>
    <property type="project" value="InterPro"/>
</dbReference>
<dbReference type="AlphaFoldDB" id="A0AAN7ZHA3"/>
<reference evidence="9 10" key="1">
    <citation type="journal article" date="2024" name="Insects">
        <title>An Improved Chromosome-Level Genome Assembly of the Firefly Pyrocoelia pectoralis.</title>
        <authorList>
            <person name="Fu X."/>
            <person name="Meyer-Rochow V.B."/>
            <person name="Ballantyne L."/>
            <person name="Zhu X."/>
        </authorList>
    </citation>
    <scope>NUCLEOTIDE SEQUENCE [LARGE SCALE GENOMIC DNA]</scope>
    <source>
        <strain evidence="9">XCY_ONT2</strain>
    </source>
</reference>
<keyword evidence="5" id="KW-1015">Disulfide bond</keyword>
<dbReference type="SMART" id="SM00636">
    <property type="entry name" value="Glyco_18"/>
    <property type="match status" value="1"/>
</dbReference>
<dbReference type="PANTHER" id="PTHR11177">
    <property type="entry name" value="CHITINASE"/>
    <property type="match status" value="1"/>
</dbReference>
<dbReference type="Proteomes" id="UP001329430">
    <property type="component" value="Chromosome 3"/>
</dbReference>
<dbReference type="PROSITE" id="PS51910">
    <property type="entry name" value="GH18_2"/>
    <property type="match status" value="1"/>
</dbReference>
<evidence type="ECO:0000259" key="8">
    <source>
        <dbReference type="PROSITE" id="PS51910"/>
    </source>
</evidence>
<dbReference type="Gene3D" id="3.20.20.80">
    <property type="entry name" value="Glycosidases"/>
    <property type="match status" value="1"/>
</dbReference>
<accession>A0AAN7ZHA3</accession>
<evidence type="ECO:0000256" key="3">
    <source>
        <dbReference type="ARBA" id="ARBA00022525"/>
    </source>
</evidence>
<comment type="subcellular location">
    <subcellularLocation>
        <location evidence="1">Secreted</location>
    </subcellularLocation>
</comment>
<evidence type="ECO:0000256" key="4">
    <source>
        <dbReference type="ARBA" id="ARBA00022729"/>
    </source>
</evidence>
<dbReference type="Pfam" id="PF00704">
    <property type="entry name" value="Glyco_hydro_18"/>
    <property type="match status" value="1"/>
</dbReference>
<keyword evidence="3" id="KW-0964">Secreted</keyword>
<dbReference type="PANTHER" id="PTHR11177:SF235">
    <property type="entry name" value="CHITINASE-LIKE PROTEIN IDGF1-RELATED"/>
    <property type="match status" value="1"/>
</dbReference>
<gene>
    <name evidence="9" type="ORF">RI129_005149</name>
</gene>
<dbReference type="SUPFAM" id="SSF51445">
    <property type="entry name" value="(Trans)glycosidases"/>
    <property type="match status" value="1"/>
</dbReference>
<feature type="signal peptide" evidence="7">
    <location>
        <begin position="1"/>
        <end position="17"/>
    </location>
</feature>
<keyword evidence="6" id="KW-0325">Glycoprotein</keyword>
<evidence type="ECO:0000256" key="1">
    <source>
        <dbReference type="ARBA" id="ARBA00004613"/>
    </source>
</evidence>
<dbReference type="FunFam" id="3.20.20.80:FF:000071">
    <property type="entry name" value="Imaginal disc growth factor"/>
    <property type="match status" value="1"/>
</dbReference>
<name>A0AAN7ZHA3_9COLE</name>
<evidence type="ECO:0000313" key="9">
    <source>
        <dbReference type="EMBL" id="KAK5646685.1"/>
    </source>
</evidence>
<dbReference type="EMBL" id="JAVRBK010000003">
    <property type="protein sequence ID" value="KAK5646685.1"/>
    <property type="molecule type" value="Genomic_DNA"/>
</dbReference>
<evidence type="ECO:0000256" key="2">
    <source>
        <dbReference type="ARBA" id="ARBA00006606"/>
    </source>
</evidence>
<keyword evidence="4 7" id="KW-0732">Signal</keyword>
<dbReference type="InterPro" id="IPR017853">
    <property type="entry name" value="GH"/>
</dbReference>
<dbReference type="GO" id="GO:0005576">
    <property type="term" value="C:extracellular region"/>
    <property type="evidence" value="ECO:0007669"/>
    <property type="project" value="UniProtKB-SubCell"/>
</dbReference>
<organism evidence="9 10">
    <name type="scientific">Pyrocoelia pectoralis</name>
    <dbReference type="NCBI Taxonomy" id="417401"/>
    <lineage>
        <taxon>Eukaryota</taxon>
        <taxon>Metazoa</taxon>
        <taxon>Ecdysozoa</taxon>
        <taxon>Arthropoda</taxon>
        <taxon>Hexapoda</taxon>
        <taxon>Insecta</taxon>
        <taxon>Pterygota</taxon>
        <taxon>Neoptera</taxon>
        <taxon>Endopterygota</taxon>
        <taxon>Coleoptera</taxon>
        <taxon>Polyphaga</taxon>
        <taxon>Elateriformia</taxon>
        <taxon>Elateroidea</taxon>
        <taxon>Lampyridae</taxon>
        <taxon>Lampyrinae</taxon>
        <taxon>Pyrocoelia</taxon>
    </lineage>
</organism>
<evidence type="ECO:0000256" key="7">
    <source>
        <dbReference type="SAM" id="SignalP"/>
    </source>
</evidence>
<dbReference type="InterPro" id="IPR001223">
    <property type="entry name" value="Glyco_hydro18_cat"/>
</dbReference>
<dbReference type="GO" id="GO:0004568">
    <property type="term" value="F:chitinase activity"/>
    <property type="evidence" value="ECO:0007669"/>
    <property type="project" value="TreeGrafter"/>
</dbReference>
<protein>
    <recommendedName>
        <fullName evidence="8">GH18 domain-containing protein</fullName>
    </recommendedName>
</protein>
<sequence length="310" mass="35124">MIGKVIVAIAFVAIAAAQYNTQTSPNNPYSTSSKIVCYYDTKGNFRSGDAKFEEVYLTEPLQFCTHLIYGFAGINPTTYKAIPLSEQFDVIQNHYRDITNLKRRYPGLKVLLSIGGQRDDPEHSEKYLKLLEAVDTRLAFIDSAETLAASYGFDGIDLAWQFPPNKPKKIHSTLSGFWSKIKHTFVSPSEIDPKHAEHMEQFTALVRDLKSRFAHKGLLLSMSVLPNVNSTIFHDVPKLAPNLDFVNLWAFDYYTPQRNPKEADYTSPLHELIDRKFDENANALVQHWIHKGCPNNKIILGIPTLPEHGK</sequence>
<evidence type="ECO:0000313" key="10">
    <source>
        <dbReference type="Proteomes" id="UP001329430"/>
    </source>
</evidence>
<proteinExistence type="inferred from homology"/>
<dbReference type="InterPro" id="IPR011583">
    <property type="entry name" value="Chitinase_II/V-like_cat"/>
</dbReference>
<dbReference type="GO" id="GO:0006032">
    <property type="term" value="P:chitin catabolic process"/>
    <property type="evidence" value="ECO:0007669"/>
    <property type="project" value="TreeGrafter"/>
</dbReference>
<evidence type="ECO:0000256" key="6">
    <source>
        <dbReference type="ARBA" id="ARBA00023180"/>
    </source>
</evidence>
<dbReference type="GO" id="GO:0005975">
    <property type="term" value="P:carbohydrate metabolic process"/>
    <property type="evidence" value="ECO:0007669"/>
    <property type="project" value="InterPro"/>
</dbReference>
<feature type="domain" description="GH18" evidence="8">
    <location>
        <begin position="33"/>
        <end position="310"/>
    </location>
</feature>
<feature type="chain" id="PRO_5042878327" description="GH18 domain-containing protein" evidence="7">
    <location>
        <begin position="18"/>
        <end position="310"/>
    </location>
</feature>